<dbReference type="InterPro" id="IPR005200">
    <property type="entry name" value="Endo-beta-glucanase"/>
</dbReference>
<protein>
    <recommendedName>
        <fullName evidence="3">glucan endo-1,3-beta-D-glucosidase</fullName>
        <ecNumber evidence="3">3.2.1.39</ecNumber>
    </recommendedName>
</protein>
<gene>
    <name evidence="12" type="ORF">M406DRAFT_50761</name>
</gene>
<comment type="similarity">
    <text evidence="2">Belongs to the glycosyl hydrolase 81 family.</text>
</comment>
<dbReference type="EC" id="3.2.1.39" evidence="3"/>
<comment type="caution">
    <text evidence="12">The sequence shown here is derived from an EMBL/GenBank/DDBJ whole genome shotgun (WGS) entry which is preliminary data.</text>
</comment>
<evidence type="ECO:0000256" key="9">
    <source>
        <dbReference type="SAM" id="MobiDB-lite"/>
    </source>
</evidence>
<dbReference type="Gene3D" id="1.20.5.420">
    <property type="entry name" value="Immunoglobulin FC, subunit C"/>
    <property type="match status" value="1"/>
</dbReference>
<comment type="catalytic activity">
    <reaction evidence="1">
        <text>Hydrolysis of (1-&gt;3)-beta-D-glucosidic linkages in (1-&gt;3)-beta-D-glucans.</text>
        <dbReference type="EC" id="3.2.1.39"/>
    </reaction>
</comment>
<dbReference type="AlphaFoldDB" id="A0A9P4XU86"/>
<dbReference type="PANTHER" id="PTHR31983">
    <property type="entry name" value="ENDO-1,3(4)-BETA-GLUCANASE 1"/>
    <property type="match status" value="1"/>
</dbReference>
<evidence type="ECO:0000256" key="8">
    <source>
        <dbReference type="ARBA" id="ARBA00023326"/>
    </source>
</evidence>
<dbReference type="EMBL" id="MU032351">
    <property type="protein sequence ID" value="KAF3761377.1"/>
    <property type="molecule type" value="Genomic_DNA"/>
</dbReference>
<dbReference type="Pfam" id="PF03639">
    <property type="entry name" value="Glyco_hydro_81"/>
    <property type="match status" value="1"/>
</dbReference>
<dbReference type="Pfam" id="PF17652">
    <property type="entry name" value="Glyco_hydro81C"/>
    <property type="match status" value="1"/>
</dbReference>
<keyword evidence="7" id="KW-0961">Cell wall biogenesis/degradation</keyword>
<evidence type="ECO:0000256" key="3">
    <source>
        <dbReference type="ARBA" id="ARBA00012780"/>
    </source>
</evidence>
<dbReference type="PROSITE" id="PS52008">
    <property type="entry name" value="GH81"/>
    <property type="match status" value="1"/>
</dbReference>
<dbReference type="GO" id="GO:0009986">
    <property type="term" value="C:cell surface"/>
    <property type="evidence" value="ECO:0007669"/>
    <property type="project" value="TreeGrafter"/>
</dbReference>
<keyword evidence="4 12" id="KW-0378">Hydrolase</keyword>
<keyword evidence="13" id="KW-1185">Reference proteome</keyword>
<dbReference type="InterPro" id="IPR040720">
    <property type="entry name" value="GH81_C"/>
</dbReference>
<dbReference type="GO" id="GO:0052861">
    <property type="term" value="F:endo-1,3(4)-beta-glucanase activity"/>
    <property type="evidence" value="ECO:0007669"/>
    <property type="project" value="InterPro"/>
</dbReference>
<evidence type="ECO:0000313" key="12">
    <source>
        <dbReference type="EMBL" id="KAF3761377.1"/>
    </source>
</evidence>
<keyword evidence="5" id="KW-0119">Carbohydrate metabolism</keyword>
<reference evidence="12" key="1">
    <citation type="journal article" date="2020" name="Phytopathology">
        <title>Genome sequence of the chestnut blight fungus Cryphonectria parasitica EP155: A fundamental resource for an archetypical invasive plant pathogen.</title>
        <authorList>
            <person name="Crouch J.A."/>
            <person name="Dawe A."/>
            <person name="Aerts A."/>
            <person name="Barry K."/>
            <person name="Churchill A.C.L."/>
            <person name="Grimwood J."/>
            <person name="Hillman B."/>
            <person name="Milgroom M.G."/>
            <person name="Pangilinan J."/>
            <person name="Smith M."/>
            <person name="Salamov A."/>
            <person name="Schmutz J."/>
            <person name="Yadav J."/>
            <person name="Grigoriev I.V."/>
            <person name="Nuss D."/>
        </authorList>
    </citation>
    <scope>NUCLEOTIDE SEQUENCE</scope>
    <source>
        <strain evidence="12">EP155</strain>
    </source>
</reference>
<feature type="domain" description="Glycosyl hydrolase family 81 C-terminal" evidence="11">
    <location>
        <begin position="356"/>
        <end position="707"/>
    </location>
</feature>
<feature type="domain" description="Glycosyl hydrolase family 81 N-terminal" evidence="10">
    <location>
        <begin position="27"/>
        <end position="348"/>
    </location>
</feature>
<sequence>MAAPSSNIFEPIATDAPPPQIGQRSDHPVPRLGVQQAAPISTNKFYQNFFLGTQASTTFLHPYSVAWAKGQGVAQSWGLTISHIDADQLALGPVNSYGAVNYFINPIGIQSLILSAAELGPDTTLTSANLTDMSATIQLQSSVAAAPAIEFPLTQGAGFVTAVYHGVTPIIQTGVFFLNVTKINTQPRPGVTKYKIALNDGKIWFLYATSSDGSSLDLQVVNNGLMRSNSTFSGTIQVAKDPDGAGEALYDAACGSYATGVTVSGSTTRSVGTYTFTFQRAGLDGNPLLMFALPHHVQSFDDTTNTFLQAALQLQTTTKGIATAITADSWTMVEHKLPVHMGFVPWTPSVGSQKSLNSAAQAQILEVAQSELSQDMSAQTNLNSMYYSGKALAKFAMILVVVNDMLGETALAAAGLQQLKEAFSLFTNNTQIYPLVYESAWGGVVSSATYATGDSGVDFGNTYYNDHHFHYGYHVLTAAVIAHLDPSWLAEGQKSAWVTALIRDYANPSPSDPYFPVSRMFDWYHGHSFAHGLFESADGRDQESSSEDVMAAYALKMWGTVTGDANMAARGNLMLAVQRRAMGMYYLYTQDNDVQPADFIGNRVAGILFENKIDHTTYFGTNIEYIQGIHMLPLLPSTAYIRRRHFVHEEWEQYFSNGVAGNVTGGWKGILYGNLATIRPQHAWDFFSQADFDPSWLDGGASLTWYLAYSAGKFSSLFIFASF</sequence>
<accession>A0A9P4XU86</accession>
<keyword evidence="8" id="KW-0624">Polysaccharide degradation</keyword>
<dbReference type="OrthoDB" id="4473401at2759"/>
<evidence type="ECO:0000256" key="1">
    <source>
        <dbReference type="ARBA" id="ARBA00000382"/>
    </source>
</evidence>
<evidence type="ECO:0000256" key="4">
    <source>
        <dbReference type="ARBA" id="ARBA00022801"/>
    </source>
</evidence>
<keyword evidence="6" id="KW-0326">Glycosidase</keyword>
<dbReference type="GeneID" id="63841551"/>
<feature type="region of interest" description="Disordered" evidence="9">
    <location>
        <begin position="1"/>
        <end position="29"/>
    </location>
</feature>
<organism evidence="12 13">
    <name type="scientific">Cryphonectria parasitica (strain ATCC 38755 / EP155)</name>
    <dbReference type="NCBI Taxonomy" id="660469"/>
    <lineage>
        <taxon>Eukaryota</taxon>
        <taxon>Fungi</taxon>
        <taxon>Dikarya</taxon>
        <taxon>Ascomycota</taxon>
        <taxon>Pezizomycotina</taxon>
        <taxon>Sordariomycetes</taxon>
        <taxon>Sordariomycetidae</taxon>
        <taxon>Diaporthales</taxon>
        <taxon>Cryphonectriaceae</taxon>
        <taxon>Cryphonectria-Endothia species complex</taxon>
        <taxon>Cryphonectria</taxon>
    </lineage>
</organism>
<evidence type="ECO:0000256" key="2">
    <source>
        <dbReference type="ARBA" id="ARBA00010730"/>
    </source>
</evidence>
<evidence type="ECO:0000259" key="11">
    <source>
        <dbReference type="Pfam" id="PF17652"/>
    </source>
</evidence>
<dbReference type="PANTHER" id="PTHR31983:SF0">
    <property type="entry name" value="GLUCAN ENDO-1,3-BETA-D-GLUCOSIDASE 2"/>
    <property type="match status" value="1"/>
</dbReference>
<evidence type="ECO:0000256" key="7">
    <source>
        <dbReference type="ARBA" id="ARBA00023316"/>
    </source>
</evidence>
<dbReference type="Proteomes" id="UP000803844">
    <property type="component" value="Unassembled WGS sequence"/>
</dbReference>
<evidence type="ECO:0000259" key="10">
    <source>
        <dbReference type="Pfam" id="PF03639"/>
    </source>
</evidence>
<dbReference type="InterPro" id="IPR040451">
    <property type="entry name" value="GH81_N"/>
</dbReference>
<dbReference type="FunFam" id="2.70.98.30:FF:000006">
    <property type="entry name" value="Endo-1,3-beta-glucanase Engl1"/>
    <property type="match status" value="1"/>
</dbReference>
<evidence type="ECO:0000256" key="5">
    <source>
        <dbReference type="ARBA" id="ARBA00023277"/>
    </source>
</evidence>
<dbReference type="Gene3D" id="1.10.287.1170">
    <property type="entry name" value="glycoside hydrolase family 81 endo-[beta] glucanase"/>
    <property type="match status" value="1"/>
</dbReference>
<evidence type="ECO:0000313" key="13">
    <source>
        <dbReference type="Proteomes" id="UP000803844"/>
    </source>
</evidence>
<name>A0A9P4XU86_CRYP1</name>
<dbReference type="GO" id="GO:0071555">
    <property type="term" value="P:cell wall organization"/>
    <property type="evidence" value="ECO:0007669"/>
    <property type="project" value="UniProtKB-KW"/>
</dbReference>
<proteinExistence type="inferred from homology"/>
<dbReference type="GO" id="GO:0000272">
    <property type="term" value="P:polysaccharide catabolic process"/>
    <property type="evidence" value="ECO:0007669"/>
    <property type="project" value="UniProtKB-KW"/>
</dbReference>
<evidence type="ECO:0000256" key="6">
    <source>
        <dbReference type="ARBA" id="ARBA00023295"/>
    </source>
</evidence>
<dbReference type="RefSeq" id="XP_040772356.1">
    <property type="nucleotide sequence ID" value="XM_040924422.1"/>
</dbReference>
<dbReference type="Gene3D" id="2.70.98.30">
    <property type="entry name" value="Golgi alpha-mannosidase II, domain 4"/>
    <property type="match status" value="1"/>
</dbReference>
<dbReference type="GO" id="GO:0042973">
    <property type="term" value="F:glucan endo-1,3-beta-D-glucosidase activity"/>
    <property type="evidence" value="ECO:0007669"/>
    <property type="project" value="UniProtKB-EC"/>
</dbReference>
<dbReference type="FunFam" id="1.10.287.1170:FF:000001">
    <property type="entry name" value="Endo-1,3-beta-glucanase Engl1"/>
    <property type="match status" value="1"/>
</dbReference>